<dbReference type="PANTHER" id="PTHR34294">
    <property type="entry name" value="TRANSCRIPTIONAL REGULATOR-RELATED"/>
    <property type="match status" value="1"/>
</dbReference>
<dbReference type="SUPFAM" id="SSF46785">
    <property type="entry name" value="Winged helix' DNA-binding domain"/>
    <property type="match status" value="1"/>
</dbReference>
<feature type="domain" description="CggR N-terminal DNA binding" evidence="6">
    <location>
        <begin position="19"/>
        <end position="88"/>
    </location>
</feature>
<gene>
    <name evidence="7" type="ORF">ERX27_00225</name>
</gene>
<dbReference type="InterPro" id="IPR007324">
    <property type="entry name" value="Sugar-bd_dom_put"/>
</dbReference>
<dbReference type="Gene3D" id="3.40.50.1360">
    <property type="match status" value="1"/>
</dbReference>
<dbReference type="SUPFAM" id="SSF100950">
    <property type="entry name" value="NagB/RpiA/CoA transferase-like"/>
    <property type="match status" value="1"/>
</dbReference>
<dbReference type="InterPro" id="IPR048715">
    <property type="entry name" value="CggR_N"/>
</dbReference>
<accession>A0A4R6BG94</accession>
<comment type="caution">
    <text evidence="7">The sequence shown here is derived from an EMBL/GenBank/DDBJ whole genome shotgun (WGS) entry which is preliminary data.</text>
</comment>
<organism evidence="7 8">
    <name type="scientific">Macrococcus brunensis</name>
    <dbReference type="NCBI Taxonomy" id="198483"/>
    <lineage>
        <taxon>Bacteria</taxon>
        <taxon>Bacillati</taxon>
        <taxon>Bacillota</taxon>
        <taxon>Bacilli</taxon>
        <taxon>Bacillales</taxon>
        <taxon>Staphylococcaceae</taxon>
        <taxon>Macrococcus</taxon>
    </lineage>
</organism>
<dbReference type="GO" id="GO:0003677">
    <property type="term" value="F:DNA binding"/>
    <property type="evidence" value="ECO:0007669"/>
    <property type="project" value="UniProtKB-KW"/>
</dbReference>
<evidence type="ECO:0000313" key="7">
    <source>
        <dbReference type="EMBL" id="TDL98905.1"/>
    </source>
</evidence>
<keyword evidence="8" id="KW-1185">Reference proteome</keyword>
<evidence type="ECO:0000256" key="4">
    <source>
        <dbReference type="ARBA" id="ARBA00023163"/>
    </source>
</evidence>
<evidence type="ECO:0000313" key="8">
    <source>
        <dbReference type="Proteomes" id="UP000295310"/>
    </source>
</evidence>
<evidence type="ECO:0000259" key="6">
    <source>
        <dbReference type="Pfam" id="PF21715"/>
    </source>
</evidence>
<dbReference type="Proteomes" id="UP000295310">
    <property type="component" value="Unassembled WGS sequence"/>
</dbReference>
<sequence>MDHIFVVQQRLIPDLIEKMQRRFNVLSMIQHEQPIGRRTLAERLNQTERVLRSDVDSLKSEHLIEIHPKGMTITVEGEEVLSVLARHMEIYNDLSALGSEITKLTGISRIIVVKGDADESPETQVHLGVEAGRCLQSLLSPNTTVTVTGGSSTASMASHLASVPFDVTFTPARGGLGEDMIHQANFIVAKMAEYTGGRYEALYVPDQVSEQTYQNLIQEPAIHSVLDQIKSADIVVHGIGNANKMANRRKTDAAVKKLLHEKAAVGEAFGYYFDKKGNIVYKVRTIGLQREDVMTKKHIIAVAGGASKATAIAAYLKIAPEQTVLITDEAVAKQLLKAFAFDNNIN</sequence>
<evidence type="ECO:0000259" key="5">
    <source>
        <dbReference type="Pfam" id="PF04198"/>
    </source>
</evidence>
<dbReference type="EMBL" id="SCWA01000001">
    <property type="protein sequence ID" value="TDL98905.1"/>
    <property type="molecule type" value="Genomic_DNA"/>
</dbReference>
<dbReference type="Pfam" id="PF04198">
    <property type="entry name" value="Sugar-bind"/>
    <property type="match status" value="1"/>
</dbReference>
<protein>
    <submittedName>
        <fullName evidence="7">Uncharacterized protein</fullName>
    </submittedName>
</protein>
<keyword evidence="3" id="KW-0238">DNA-binding</keyword>
<dbReference type="GO" id="GO:0030246">
    <property type="term" value="F:carbohydrate binding"/>
    <property type="evidence" value="ECO:0007669"/>
    <property type="project" value="InterPro"/>
</dbReference>
<comment type="similarity">
    <text evidence="1">Belongs to the SorC transcriptional regulatory family.</text>
</comment>
<dbReference type="OrthoDB" id="9793820at2"/>
<dbReference type="Gene3D" id="1.10.10.10">
    <property type="entry name" value="Winged helix-like DNA-binding domain superfamily/Winged helix DNA-binding domain"/>
    <property type="match status" value="1"/>
</dbReference>
<dbReference type="PANTHER" id="PTHR34294:SF5">
    <property type="entry name" value="CENTRAL GLYCOLYTIC GENES REGULATOR"/>
    <property type="match status" value="1"/>
</dbReference>
<dbReference type="InterPro" id="IPR037171">
    <property type="entry name" value="NagB/RpiA_transferase-like"/>
</dbReference>
<dbReference type="AlphaFoldDB" id="A0A4R6BG94"/>
<evidence type="ECO:0000256" key="1">
    <source>
        <dbReference type="ARBA" id="ARBA00010466"/>
    </source>
</evidence>
<dbReference type="RefSeq" id="WP_133430800.1">
    <property type="nucleotide sequence ID" value="NZ_SCWA01000001.1"/>
</dbReference>
<dbReference type="Pfam" id="PF21715">
    <property type="entry name" value="CggR_N"/>
    <property type="match status" value="1"/>
</dbReference>
<keyword evidence="2" id="KW-0805">Transcription regulation</keyword>
<dbReference type="InterPro" id="IPR036388">
    <property type="entry name" value="WH-like_DNA-bd_sf"/>
</dbReference>
<evidence type="ECO:0000256" key="3">
    <source>
        <dbReference type="ARBA" id="ARBA00023125"/>
    </source>
</evidence>
<evidence type="ECO:0000256" key="2">
    <source>
        <dbReference type="ARBA" id="ARBA00023015"/>
    </source>
</evidence>
<keyword evidence="4" id="KW-0804">Transcription</keyword>
<dbReference type="InterPro" id="IPR051054">
    <property type="entry name" value="SorC_transcr_regulators"/>
</dbReference>
<feature type="domain" description="Sugar-binding" evidence="5">
    <location>
        <begin position="94"/>
        <end position="337"/>
    </location>
</feature>
<dbReference type="InterPro" id="IPR036390">
    <property type="entry name" value="WH_DNA-bd_sf"/>
</dbReference>
<proteinExistence type="inferred from homology"/>
<reference evidence="7 8" key="1">
    <citation type="submission" date="2019-01" db="EMBL/GenBank/DDBJ databases">
        <title>Draft genome sequences of the type strains of six Macrococcus species.</title>
        <authorList>
            <person name="Mazhar S."/>
            <person name="Altermann E."/>
            <person name="Hill C."/>
            <person name="Mcauliffe O."/>
        </authorList>
    </citation>
    <scope>NUCLEOTIDE SEQUENCE [LARGE SCALE GENOMIC DNA]</scope>
    <source>
        <strain evidence="7 8">CCM4811</strain>
    </source>
</reference>
<name>A0A4R6BG94_9STAP</name>